<dbReference type="Proteomes" id="UP000233249">
    <property type="component" value="Unassembled WGS sequence"/>
</dbReference>
<sequence length="182" mass="17755">MRHRGVALAGLALAVGAGLAACGGTTVEGEGGDTTVAPLTRSQSATASSGVESSAEPSASGSAAASKGASEGAEPGHTQAPVQDRGAREIESLPESQGATTPEEQEYLDLVGKGGVDTGKVSDQLIAAAQSVCTASSAAGEGSEGDATAQAIGGQLVEQGYTDMDAAKVAELIESSAREAYC</sequence>
<feature type="compositionally biased region" description="Low complexity" evidence="1">
    <location>
        <begin position="22"/>
        <end position="36"/>
    </location>
</feature>
<evidence type="ECO:0000256" key="2">
    <source>
        <dbReference type="SAM" id="SignalP"/>
    </source>
</evidence>
<dbReference type="EMBL" id="PJAF01000017">
    <property type="protein sequence ID" value="PKF68509.1"/>
    <property type="molecule type" value="Genomic_DNA"/>
</dbReference>
<organism evidence="4 5">
    <name type="scientific">Corynebacterium mastitidis</name>
    <dbReference type="NCBI Taxonomy" id="161890"/>
    <lineage>
        <taxon>Bacteria</taxon>
        <taxon>Bacillati</taxon>
        <taxon>Actinomycetota</taxon>
        <taxon>Actinomycetes</taxon>
        <taxon>Mycobacteriales</taxon>
        <taxon>Corynebacteriaceae</taxon>
        <taxon>Corynebacterium</taxon>
    </lineage>
</organism>
<gene>
    <name evidence="4" type="ORF">CXB45_06810</name>
</gene>
<feature type="region of interest" description="Disordered" evidence="1">
    <location>
        <begin position="22"/>
        <end position="109"/>
    </location>
</feature>
<keyword evidence="2" id="KW-0732">Signal</keyword>
<feature type="chain" id="PRO_5039471399" description="DUF732 domain-containing protein" evidence="2">
    <location>
        <begin position="21"/>
        <end position="182"/>
    </location>
</feature>
<accession>A0A2N0X741</accession>
<reference evidence="4 5" key="1">
    <citation type="submission" date="2017-12" db="EMBL/GenBank/DDBJ databases">
        <title>Corynebacterium mastitidis 16-1433 Genome.</title>
        <authorList>
            <person name="Gulvik C.A."/>
        </authorList>
    </citation>
    <scope>NUCLEOTIDE SEQUENCE [LARGE SCALE GENOMIC DNA]</scope>
    <source>
        <strain evidence="4 5">16-1433</strain>
    </source>
</reference>
<feature type="compositionally biased region" description="Low complexity" evidence="1">
    <location>
        <begin position="47"/>
        <end position="73"/>
    </location>
</feature>
<evidence type="ECO:0000256" key="1">
    <source>
        <dbReference type="SAM" id="MobiDB-lite"/>
    </source>
</evidence>
<dbReference type="RefSeq" id="WP_101173782.1">
    <property type="nucleotide sequence ID" value="NZ_JAKRKB010000010.1"/>
</dbReference>
<evidence type="ECO:0000313" key="5">
    <source>
        <dbReference type="Proteomes" id="UP000233249"/>
    </source>
</evidence>
<feature type="signal peptide" evidence="2">
    <location>
        <begin position="1"/>
        <end position="20"/>
    </location>
</feature>
<dbReference type="Pfam" id="PF05305">
    <property type="entry name" value="DUF732"/>
    <property type="match status" value="1"/>
</dbReference>
<protein>
    <recommendedName>
        <fullName evidence="3">DUF732 domain-containing protein</fullName>
    </recommendedName>
</protein>
<name>A0A2N0X741_9CORY</name>
<dbReference type="InterPro" id="IPR007969">
    <property type="entry name" value="DUF732"/>
</dbReference>
<dbReference type="PROSITE" id="PS51257">
    <property type="entry name" value="PROKAR_LIPOPROTEIN"/>
    <property type="match status" value="1"/>
</dbReference>
<dbReference type="OrthoDB" id="4427769at2"/>
<evidence type="ECO:0000313" key="4">
    <source>
        <dbReference type="EMBL" id="PKF68509.1"/>
    </source>
</evidence>
<dbReference type="STRING" id="1121365.GCA_000375365_00534"/>
<evidence type="ECO:0000259" key="3">
    <source>
        <dbReference type="Pfam" id="PF05305"/>
    </source>
</evidence>
<feature type="domain" description="DUF732" evidence="3">
    <location>
        <begin position="104"/>
        <end position="182"/>
    </location>
</feature>
<comment type="caution">
    <text evidence="4">The sequence shown here is derived from an EMBL/GenBank/DDBJ whole genome shotgun (WGS) entry which is preliminary data.</text>
</comment>
<dbReference type="AlphaFoldDB" id="A0A2N0X741"/>
<proteinExistence type="predicted"/>